<dbReference type="AlphaFoldDB" id="A0A3B8W9Z3"/>
<organism evidence="3 4">
    <name type="scientific">Marinobacter nauticus</name>
    <name type="common">Marinobacter hydrocarbonoclasticus</name>
    <name type="synonym">Marinobacter aquaeolei</name>
    <dbReference type="NCBI Taxonomy" id="2743"/>
    <lineage>
        <taxon>Bacteria</taxon>
        <taxon>Pseudomonadati</taxon>
        <taxon>Pseudomonadota</taxon>
        <taxon>Gammaproteobacteria</taxon>
        <taxon>Pseudomonadales</taxon>
        <taxon>Marinobacteraceae</taxon>
        <taxon>Marinobacter</taxon>
    </lineage>
</organism>
<dbReference type="PANTHER" id="PTHR30097">
    <property type="entry name" value="CATION EFFLUX SYSTEM PROTEIN CUSB"/>
    <property type="match status" value="1"/>
</dbReference>
<dbReference type="InterPro" id="IPR058637">
    <property type="entry name" value="YknX-like_C"/>
</dbReference>
<proteinExistence type="predicted"/>
<gene>
    <name evidence="3" type="ORF">DCF82_02805</name>
</gene>
<dbReference type="GO" id="GO:0060003">
    <property type="term" value="P:copper ion export"/>
    <property type="evidence" value="ECO:0007669"/>
    <property type="project" value="TreeGrafter"/>
</dbReference>
<dbReference type="InterPro" id="IPR051909">
    <property type="entry name" value="MFP_Cation_Efflux"/>
</dbReference>
<protein>
    <submittedName>
        <fullName evidence="3">Efflux transporter periplasmic adaptor subunit</fullName>
    </submittedName>
</protein>
<keyword evidence="1" id="KW-0813">Transport</keyword>
<name>A0A3B8W9Z3_MARNT</name>
<feature type="non-terminal residue" evidence="3">
    <location>
        <position position="79"/>
    </location>
</feature>
<dbReference type="Proteomes" id="UP000261325">
    <property type="component" value="Unassembled WGS sequence"/>
</dbReference>
<dbReference type="GO" id="GO:0030313">
    <property type="term" value="C:cell envelope"/>
    <property type="evidence" value="ECO:0007669"/>
    <property type="project" value="TreeGrafter"/>
</dbReference>
<feature type="domain" description="YknX-like C-terminal permuted SH3-like" evidence="2">
    <location>
        <begin position="25"/>
        <end position="79"/>
    </location>
</feature>
<dbReference type="GO" id="GO:0015679">
    <property type="term" value="P:plasma membrane copper ion transport"/>
    <property type="evidence" value="ECO:0007669"/>
    <property type="project" value="TreeGrafter"/>
</dbReference>
<sequence>IDNPDGRLRPGQFMSASLTLQEREGLVIPEQAVMIRGDDKYVFVAEDGVARRVSVATGSRMPGLVEITSGLTLDDAVVV</sequence>
<dbReference type="Pfam" id="PF25989">
    <property type="entry name" value="YknX_C"/>
    <property type="match status" value="1"/>
</dbReference>
<evidence type="ECO:0000313" key="3">
    <source>
        <dbReference type="EMBL" id="HAC26744.1"/>
    </source>
</evidence>
<evidence type="ECO:0000313" key="4">
    <source>
        <dbReference type="Proteomes" id="UP000261325"/>
    </source>
</evidence>
<feature type="non-terminal residue" evidence="3">
    <location>
        <position position="1"/>
    </location>
</feature>
<evidence type="ECO:0000256" key="1">
    <source>
        <dbReference type="ARBA" id="ARBA00022448"/>
    </source>
</evidence>
<evidence type="ECO:0000259" key="2">
    <source>
        <dbReference type="Pfam" id="PF25989"/>
    </source>
</evidence>
<dbReference type="PANTHER" id="PTHR30097:SF4">
    <property type="entry name" value="SLR6042 PROTEIN"/>
    <property type="match status" value="1"/>
</dbReference>
<comment type="caution">
    <text evidence="3">The sequence shown here is derived from an EMBL/GenBank/DDBJ whole genome shotgun (WGS) entry which is preliminary data.</text>
</comment>
<accession>A0A3B8W9Z3</accession>
<reference evidence="3 4" key="1">
    <citation type="journal article" date="2018" name="Nat. Biotechnol.">
        <title>A standardized bacterial taxonomy based on genome phylogeny substantially revises the tree of life.</title>
        <authorList>
            <person name="Parks D.H."/>
            <person name="Chuvochina M."/>
            <person name="Waite D.W."/>
            <person name="Rinke C."/>
            <person name="Skarshewski A."/>
            <person name="Chaumeil P.A."/>
            <person name="Hugenholtz P."/>
        </authorList>
    </citation>
    <scope>NUCLEOTIDE SEQUENCE [LARGE SCALE GENOMIC DNA]</scope>
    <source>
        <strain evidence="3">UBA9049</strain>
    </source>
</reference>
<dbReference type="EMBL" id="DLYI01000032">
    <property type="protein sequence ID" value="HAC26744.1"/>
    <property type="molecule type" value="Genomic_DNA"/>
</dbReference>
<dbReference type="Gene3D" id="2.40.420.20">
    <property type="match status" value="1"/>
</dbReference>